<dbReference type="Gene3D" id="3.40.50.720">
    <property type="entry name" value="NAD(P)-binding Rossmann-like Domain"/>
    <property type="match status" value="1"/>
</dbReference>
<proteinExistence type="inferred from homology"/>
<dbReference type="SUPFAM" id="SSF51735">
    <property type="entry name" value="NAD(P)-binding Rossmann-fold domains"/>
    <property type="match status" value="1"/>
</dbReference>
<evidence type="ECO:0000256" key="1">
    <source>
        <dbReference type="ARBA" id="ARBA00023002"/>
    </source>
</evidence>
<name>A0AA88GLH7_NAELO</name>
<dbReference type="EMBL" id="PYSW02000031">
    <property type="protein sequence ID" value="KAG2378681.1"/>
    <property type="molecule type" value="Genomic_DNA"/>
</dbReference>
<dbReference type="GO" id="GO:0016616">
    <property type="term" value="F:oxidoreductase activity, acting on the CH-OH group of donors, NAD or NADP as acceptor"/>
    <property type="evidence" value="ECO:0007669"/>
    <property type="project" value="TreeGrafter"/>
</dbReference>
<dbReference type="RefSeq" id="XP_044545943.1">
    <property type="nucleotide sequence ID" value="XM_044697837.1"/>
</dbReference>
<sequence>MAAVVDTPEVDKIYTEKDWNEISSVHKNPYYYSKVCAEKAAWEFMEQVEQEEGKDFLEMVTILPSTVIGESILSCHVSVSHEMVKKITEFPALVALTFEFIHVKDVARAHVLSMESKTLTCHPSKRERFLICGETVTLRQVIEFMREHFKAKSDKKWFKKMPTLSLEGSFGSGLIKVVAALFESKDVIQYLNSNIGKPLYFDTSKAKKELGMDFKDWKSQIVETIEFLIKHGYIKDE</sequence>
<dbReference type="Pfam" id="PF01370">
    <property type="entry name" value="Epimerase"/>
    <property type="match status" value="1"/>
</dbReference>
<dbReference type="InterPro" id="IPR001509">
    <property type="entry name" value="Epimerase_deHydtase"/>
</dbReference>
<evidence type="ECO:0000256" key="2">
    <source>
        <dbReference type="ARBA" id="ARBA00023445"/>
    </source>
</evidence>
<keyword evidence="1" id="KW-0560">Oxidoreductase</keyword>
<evidence type="ECO:0000259" key="3">
    <source>
        <dbReference type="Pfam" id="PF01370"/>
    </source>
</evidence>
<dbReference type="Proteomes" id="UP000816034">
    <property type="component" value="Unassembled WGS sequence"/>
</dbReference>
<dbReference type="AlphaFoldDB" id="A0AA88GLH7"/>
<dbReference type="InterPro" id="IPR036291">
    <property type="entry name" value="NAD(P)-bd_dom_sf"/>
</dbReference>
<dbReference type="InterPro" id="IPR050425">
    <property type="entry name" value="NAD(P)_dehydrat-like"/>
</dbReference>
<keyword evidence="5" id="KW-1185">Reference proteome</keyword>
<comment type="caution">
    <text evidence="4">The sequence shown here is derived from an EMBL/GenBank/DDBJ whole genome shotgun (WGS) entry which is preliminary data.</text>
</comment>
<evidence type="ECO:0000313" key="4">
    <source>
        <dbReference type="EMBL" id="KAG2378681.1"/>
    </source>
</evidence>
<feature type="domain" description="NAD-dependent epimerase/dehydratase" evidence="3">
    <location>
        <begin position="25"/>
        <end position="116"/>
    </location>
</feature>
<dbReference type="PANTHER" id="PTHR10366">
    <property type="entry name" value="NAD DEPENDENT EPIMERASE/DEHYDRATASE"/>
    <property type="match status" value="1"/>
</dbReference>
<accession>A0AA88GLH7</accession>
<dbReference type="PANTHER" id="PTHR10366:SF564">
    <property type="entry name" value="STEROL-4-ALPHA-CARBOXYLATE 3-DEHYDROGENASE, DECARBOXYLATING"/>
    <property type="match status" value="1"/>
</dbReference>
<gene>
    <name evidence="4" type="ORF">C9374_007829</name>
</gene>
<evidence type="ECO:0000313" key="5">
    <source>
        <dbReference type="Proteomes" id="UP000816034"/>
    </source>
</evidence>
<dbReference type="GeneID" id="68100283"/>
<organism evidence="4 5">
    <name type="scientific">Naegleria lovaniensis</name>
    <name type="common">Amoeba</name>
    <dbReference type="NCBI Taxonomy" id="51637"/>
    <lineage>
        <taxon>Eukaryota</taxon>
        <taxon>Discoba</taxon>
        <taxon>Heterolobosea</taxon>
        <taxon>Tetramitia</taxon>
        <taxon>Eutetramitia</taxon>
        <taxon>Vahlkampfiidae</taxon>
        <taxon>Naegleria</taxon>
    </lineage>
</organism>
<reference evidence="4 5" key="1">
    <citation type="journal article" date="2018" name="BMC Genomics">
        <title>The genome of Naegleria lovaniensis, the basis for a comparative approach to unravel pathogenicity factors of the human pathogenic amoeba N. fowleri.</title>
        <authorList>
            <person name="Liechti N."/>
            <person name="Schurch N."/>
            <person name="Bruggmann R."/>
            <person name="Wittwer M."/>
        </authorList>
    </citation>
    <scope>NUCLEOTIDE SEQUENCE [LARGE SCALE GENOMIC DNA]</scope>
    <source>
        <strain evidence="4 5">ATCC 30569</strain>
    </source>
</reference>
<comment type="similarity">
    <text evidence="2">Belongs to the NAD(P)-dependent epimerase/dehydratase family. Dihydroflavonol-4-reductase subfamily.</text>
</comment>
<protein>
    <recommendedName>
        <fullName evidence="3">NAD-dependent epimerase/dehydratase domain-containing protein</fullName>
    </recommendedName>
</protein>